<evidence type="ECO:0000313" key="4">
    <source>
        <dbReference type="EMBL" id="OVF09038.1"/>
    </source>
</evidence>
<dbReference type="PRINTS" id="PR00111">
    <property type="entry name" value="ABHYDROLASE"/>
</dbReference>
<dbReference type="GO" id="GO:0005739">
    <property type="term" value="C:mitochondrion"/>
    <property type="evidence" value="ECO:0007669"/>
    <property type="project" value="EnsemblFungi"/>
</dbReference>
<evidence type="ECO:0000313" key="5">
    <source>
        <dbReference type="Proteomes" id="UP000195602"/>
    </source>
</evidence>
<comment type="caution">
    <text evidence="4">The sequence shown here is derived from an EMBL/GenBank/DDBJ whole genome shotgun (WGS) entry which is preliminary data.</text>
</comment>
<dbReference type="Gene3D" id="3.40.50.1820">
    <property type="entry name" value="alpha/beta hydrolase"/>
    <property type="match status" value="1"/>
</dbReference>
<dbReference type="Pfam" id="PF00561">
    <property type="entry name" value="Abhydrolase_1"/>
    <property type="match status" value="1"/>
</dbReference>
<evidence type="ECO:0000256" key="2">
    <source>
        <dbReference type="ARBA" id="ARBA00022801"/>
    </source>
</evidence>
<dbReference type="GO" id="GO:0004806">
    <property type="term" value="F:triacylglycerol lipase activity"/>
    <property type="evidence" value="ECO:0007669"/>
    <property type="project" value="EnsemblFungi"/>
</dbReference>
<dbReference type="OMA" id="FLGMSDN"/>
<reference evidence="4 5" key="1">
    <citation type="submission" date="2017-04" db="EMBL/GenBank/DDBJ databases">
        <title>Draft genome of the yeast Clavispora lusitaniae type strain CBS 6936.</title>
        <authorList>
            <person name="Durrens P."/>
            <person name="Klopp C."/>
            <person name="Biteau N."/>
            <person name="Fitton-Ouhabi V."/>
            <person name="Dementhon K."/>
            <person name="Accoceberry I."/>
            <person name="Sherman D.J."/>
            <person name="Noel T."/>
        </authorList>
    </citation>
    <scope>NUCLEOTIDE SEQUENCE [LARGE SCALE GENOMIC DNA]</scope>
    <source>
        <strain evidence="4 5">CBS 6936</strain>
    </source>
</reference>
<evidence type="ECO:0000259" key="3">
    <source>
        <dbReference type="Pfam" id="PF00561"/>
    </source>
</evidence>
<protein>
    <recommendedName>
        <fullName evidence="3">AB hydrolase-1 domain-containing protein</fullName>
    </recommendedName>
</protein>
<dbReference type="EMBL" id="LYUB02000006">
    <property type="protein sequence ID" value="OVF09038.1"/>
    <property type="molecule type" value="Genomic_DNA"/>
</dbReference>
<dbReference type="PANTHER" id="PTHR46118">
    <property type="entry name" value="PROTEIN ABHD11"/>
    <property type="match status" value="1"/>
</dbReference>
<sequence>MLCAFPRYLSRVSTRYSSYAVNDGSYLGDALSRSIEPVELSFDKHQPSVPSPVPKSPLVFLHGLFGSKTNTRTVAKQLAQKMDRDVYCLDLRNFGQSPHSDRLDYPSLAADVEHFIEKSNFEKKPILVGHSMGAKTAMAVALRRPELPQMLISVDNAPVCISASGGPFGKYVRQLRHALEVKRYKNIKEVDAELAIVEPSKEVRQFLLTNVDRGKKDEACTSKIPLEIIGKAITAGNIAAWPFDPTVCRWSRGPALFVRGTESTYVPDEVLPDIGQYFPNFEVRDVKAGHWVISENPKEFMEVLEEFVARKEDEED</sequence>
<organism evidence="4 5">
    <name type="scientific">Clavispora lusitaniae</name>
    <name type="common">Candida lusitaniae</name>
    <dbReference type="NCBI Taxonomy" id="36911"/>
    <lineage>
        <taxon>Eukaryota</taxon>
        <taxon>Fungi</taxon>
        <taxon>Dikarya</taxon>
        <taxon>Ascomycota</taxon>
        <taxon>Saccharomycotina</taxon>
        <taxon>Pichiomycetes</taxon>
        <taxon>Metschnikowiaceae</taxon>
        <taxon>Clavispora</taxon>
    </lineage>
</organism>
<dbReference type="InterPro" id="IPR000073">
    <property type="entry name" value="AB_hydrolase_1"/>
</dbReference>
<dbReference type="KEGG" id="clus:A9F13_06g01749"/>
<accession>A0AA91Q0F7</accession>
<feature type="domain" description="AB hydrolase-1" evidence="3">
    <location>
        <begin position="57"/>
        <end position="297"/>
    </location>
</feature>
<dbReference type="InterPro" id="IPR029058">
    <property type="entry name" value="AB_hydrolase_fold"/>
</dbReference>
<dbReference type="Proteomes" id="UP000195602">
    <property type="component" value="Unassembled WGS sequence"/>
</dbReference>
<dbReference type="SUPFAM" id="SSF53474">
    <property type="entry name" value="alpha/beta-Hydrolases"/>
    <property type="match status" value="1"/>
</dbReference>
<gene>
    <name evidence="4" type="ORF">A9F13_06g01749</name>
</gene>
<dbReference type="GO" id="GO:0006629">
    <property type="term" value="P:lipid metabolic process"/>
    <property type="evidence" value="ECO:0007669"/>
    <property type="project" value="EnsemblFungi"/>
</dbReference>
<keyword evidence="2" id="KW-0378">Hydrolase</keyword>
<name>A0AA91Q0F7_CLALS</name>
<proteinExistence type="inferred from homology"/>
<comment type="similarity">
    <text evidence="1">Belongs to the AB hydrolase superfamily.</text>
</comment>
<dbReference type="PANTHER" id="PTHR46118:SF4">
    <property type="entry name" value="PROTEIN ABHD11"/>
    <property type="match status" value="1"/>
</dbReference>
<dbReference type="AlphaFoldDB" id="A0AA91Q0F7"/>
<evidence type="ECO:0000256" key="1">
    <source>
        <dbReference type="ARBA" id="ARBA00008645"/>
    </source>
</evidence>